<accession>S8DTM3</accession>
<name>S8DTM3_FOMSC</name>
<feature type="compositionally biased region" description="Low complexity" evidence="1">
    <location>
        <begin position="117"/>
        <end position="129"/>
    </location>
</feature>
<keyword evidence="3" id="KW-1185">Reference proteome</keyword>
<dbReference type="Proteomes" id="UP000015241">
    <property type="component" value="Unassembled WGS sequence"/>
</dbReference>
<feature type="compositionally biased region" description="Polar residues" evidence="1">
    <location>
        <begin position="179"/>
        <end position="192"/>
    </location>
</feature>
<evidence type="ECO:0000256" key="1">
    <source>
        <dbReference type="SAM" id="MobiDB-lite"/>
    </source>
</evidence>
<proteinExistence type="predicted"/>
<dbReference type="HOGENOM" id="CLU_1415202_0_0_1"/>
<gene>
    <name evidence="2" type="ORF">FOMPIDRAFT_1053753</name>
</gene>
<dbReference type="OrthoDB" id="2809719at2759"/>
<reference evidence="2 3" key="1">
    <citation type="journal article" date="2012" name="Science">
        <title>The Paleozoic origin of enzymatic lignin decomposition reconstructed from 31 fungal genomes.</title>
        <authorList>
            <person name="Floudas D."/>
            <person name="Binder M."/>
            <person name="Riley R."/>
            <person name="Barry K."/>
            <person name="Blanchette R.A."/>
            <person name="Henrissat B."/>
            <person name="Martinez A.T."/>
            <person name="Otillar R."/>
            <person name="Spatafora J.W."/>
            <person name="Yadav J.S."/>
            <person name="Aerts A."/>
            <person name="Benoit I."/>
            <person name="Boyd A."/>
            <person name="Carlson A."/>
            <person name="Copeland A."/>
            <person name="Coutinho P.M."/>
            <person name="de Vries R.P."/>
            <person name="Ferreira P."/>
            <person name="Findley K."/>
            <person name="Foster B."/>
            <person name="Gaskell J."/>
            <person name="Glotzer D."/>
            <person name="Gorecki P."/>
            <person name="Heitman J."/>
            <person name="Hesse C."/>
            <person name="Hori C."/>
            <person name="Igarashi K."/>
            <person name="Jurgens J.A."/>
            <person name="Kallen N."/>
            <person name="Kersten P."/>
            <person name="Kohler A."/>
            <person name="Kuees U."/>
            <person name="Kumar T.K.A."/>
            <person name="Kuo A."/>
            <person name="LaButti K."/>
            <person name="Larrondo L.F."/>
            <person name="Lindquist E."/>
            <person name="Ling A."/>
            <person name="Lombard V."/>
            <person name="Lucas S."/>
            <person name="Lundell T."/>
            <person name="Martin R."/>
            <person name="McLaughlin D.J."/>
            <person name="Morgenstern I."/>
            <person name="Morin E."/>
            <person name="Murat C."/>
            <person name="Nagy L.G."/>
            <person name="Nolan M."/>
            <person name="Ohm R.A."/>
            <person name="Patyshakuliyeva A."/>
            <person name="Rokas A."/>
            <person name="Ruiz-Duenas F.J."/>
            <person name="Sabat G."/>
            <person name="Salamov A."/>
            <person name="Samejima M."/>
            <person name="Schmutz J."/>
            <person name="Slot J.C."/>
            <person name="St John F."/>
            <person name="Stenlid J."/>
            <person name="Sun H."/>
            <person name="Sun S."/>
            <person name="Syed K."/>
            <person name="Tsang A."/>
            <person name="Wiebenga A."/>
            <person name="Young D."/>
            <person name="Pisabarro A."/>
            <person name="Eastwood D.C."/>
            <person name="Martin F."/>
            <person name="Cullen D."/>
            <person name="Grigoriev I.V."/>
            <person name="Hibbett D.S."/>
        </authorList>
    </citation>
    <scope>NUCLEOTIDE SEQUENCE</scope>
    <source>
        <strain evidence="3">FP-58527</strain>
    </source>
</reference>
<sequence length="192" mass="21622">MSDFECYTHTKHYFDLPAKPLAHVLFRYIPIFHDTSANPYEFDLWEADTEDMERRIDEITHAEWNTNNTNEGRPLGMSKHKHHQRDLAARQGQAPQNPTFHIQRATRGPAEDPPNVAPLHLPTTPAPTTSYGKDTFLGSPPQHPAKGDGKSQLSVHVRYVITNASRQAILQPTARMASRATTLSTPSTHPLE</sequence>
<protein>
    <submittedName>
        <fullName evidence="2">Uncharacterized protein</fullName>
    </submittedName>
</protein>
<organism evidence="2 3">
    <name type="scientific">Fomitopsis schrenkii</name>
    <name type="common">Brown rot fungus</name>
    <dbReference type="NCBI Taxonomy" id="2126942"/>
    <lineage>
        <taxon>Eukaryota</taxon>
        <taxon>Fungi</taxon>
        <taxon>Dikarya</taxon>
        <taxon>Basidiomycota</taxon>
        <taxon>Agaricomycotina</taxon>
        <taxon>Agaricomycetes</taxon>
        <taxon>Polyporales</taxon>
        <taxon>Fomitopsis</taxon>
    </lineage>
</organism>
<feature type="region of interest" description="Disordered" evidence="1">
    <location>
        <begin position="172"/>
        <end position="192"/>
    </location>
</feature>
<evidence type="ECO:0000313" key="2">
    <source>
        <dbReference type="EMBL" id="EPS95957.1"/>
    </source>
</evidence>
<dbReference type="EMBL" id="KE504197">
    <property type="protein sequence ID" value="EPS95957.1"/>
    <property type="molecule type" value="Genomic_DNA"/>
</dbReference>
<dbReference type="AlphaFoldDB" id="S8DTM3"/>
<feature type="region of interest" description="Disordered" evidence="1">
    <location>
        <begin position="65"/>
        <end position="151"/>
    </location>
</feature>
<evidence type="ECO:0000313" key="3">
    <source>
        <dbReference type="Proteomes" id="UP000015241"/>
    </source>
</evidence>
<dbReference type="InParanoid" id="S8DTM3"/>